<keyword evidence="4" id="KW-0460">Magnesium</keyword>
<dbReference type="InterPro" id="IPR003337">
    <property type="entry name" value="Trehalose_PPase"/>
</dbReference>
<dbReference type="GO" id="GO:0046872">
    <property type="term" value="F:metal ion binding"/>
    <property type="evidence" value="ECO:0007669"/>
    <property type="project" value="UniProtKB-KW"/>
</dbReference>
<keyword evidence="6" id="KW-1185">Reference proteome</keyword>
<comment type="catalytic activity">
    <reaction evidence="4">
        <text>alpha,alpha-trehalose 6-phosphate + H2O = alpha,alpha-trehalose + phosphate</text>
        <dbReference type="Rhea" id="RHEA:23420"/>
        <dbReference type="ChEBI" id="CHEBI:15377"/>
        <dbReference type="ChEBI" id="CHEBI:16551"/>
        <dbReference type="ChEBI" id="CHEBI:43474"/>
        <dbReference type="ChEBI" id="CHEBI:58429"/>
        <dbReference type="EC" id="3.1.3.12"/>
    </reaction>
</comment>
<protein>
    <recommendedName>
        <fullName evidence="4">Trehalose 6-phosphate phosphatase</fullName>
        <ecNumber evidence="4">3.1.3.12</ecNumber>
    </recommendedName>
</protein>
<dbReference type="PANTHER" id="PTHR43768">
    <property type="entry name" value="TREHALOSE 6-PHOSPHATE PHOSPHATASE"/>
    <property type="match status" value="1"/>
</dbReference>
<reference evidence="5 6" key="1">
    <citation type="submission" date="2016-10" db="EMBL/GenBank/DDBJ databases">
        <authorList>
            <person name="de Groot N.N."/>
        </authorList>
    </citation>
    <scope>NUCLEOTIDE SEQUENCE [LARGE SCALE GENOMIC DNA]</scope>
    <source>
        <strain evidence="6">L7-484,KACC 16230,DSM 25025</strain>
    </source>
</reference>
<dbReference type="STRING" id="1166073.SAMN05192530_10612"/>
<keyword evidence="4" id="KW-0479">Metal-binding</keyword>
<dbReference type="AlphaFoldDB" id="A0A1H0J5M6"/>
<dbReference type="GO" id="GO:0004805">
    <property type="term" value="F:trehalose-phosphatase activity"/>
    <property type="evidence" value="ECO:0007669"/>
    <property type="project" value="UniProtKB-EC"/>
</dbReference>
<comment type="similarity">
    <text evidence="2 4">Belongs to the trehalose phosphatase family.</text>
</comment>
<keyword evidence="3 4" id="KW-0378">Hydrolase</keyword>
<dbReference type="UniPathway" id="UPA00299"/>
<dbReference type="InterPro" id="IPR006379">
    <property type="entry name" value="HAD-SF_hydro_IIB"/>
</dbReference>
<evidence type="ECO:0000256" key="4">
    <source>
        <dbReference type="RuleBase" id="RU361117"/>
    </source>
</evidence>
<proteinExistence type="inferred from homology"/>
<organism evidence="5 6">
    <name type="scientific">Aureimonas jatrophae</name>
    <dbReference type="NCBI Taxonomy" id="1166073"/>
    <lineage>
        <taxon>Bacteria</taxon>
        <taxon>Pseudomonadati</taxon>
        <taxon>Pseudomonadota</taxon>
        <taxon>Alphaproteobacteria</taxon>
        <taxon>Hyphomicrobiales</taxon>
        <taxon>Aurantimonadaceae</taxon>
        <taxon>Aureimonas</taxon>
    </lineage>
</organism>
<dbReference type="GO" id="GO:0005992">
    <property type="term" value="P:trehalose biosynthetic process"/>
    <property type="evidence" value="ECO:0007669"/>
    <property type="project" value="UniProtKB-UniPathway"/>
</dbReference>
<dbReference type="InterPro" id="IPR023214">
    <property type="entry name" value="HAD_sf"/>
</dbReference>
<accession>A0A1H0J5M6</accession>
<evidence type="ECO:0000256" key="2">
    <source>
        <dbReference type="ARBA" id="ARBA00008770"/>
    </source>
</evidence>
<dbReference type="NCBIfam" id="TIGR01484">
    <property type="entry name" value="HAD-SF-IIB"/>
    <property type="match status" value="1"/>
</dbReference>
<dbReference type="PANTHER" id="PTHR43768:SF3">
    <property type="entry name" value="TREHALOSE 6-PHOSPHATE PHOSPHATASE"/>
    <property type="match status" value="1"/>
</dbReference>
<sequence length="252" mass="27345">MFPAMTMPPMLDPARHALFLDFDGTLVELQDDPQAVRVATEDLDRLIELQSRLNNAFAVLSGRRIADLDRFLSPLRFAAAGVHGLERREAAGAETVHLAGPSMLDPVREALRMPLAAEPGLRLEDKGTALVVHYRGRPELKVMADRVADEAVRGVADLSVMRGHDIVEIHIAGMDKGRALASFMTQDPFRERVPVYLGDDTTDEFAFAEVARLGGIGVKVGPGESVASHRLAAVDSVHRWLALEPDADGGAN</sequence>
<evidence type="ECO:0000256" key="3">
    <source>
        <dbReference type="ARBA" id="ARBA00022801"/>
    </source>
</evidence>
<gene>
    <name evidence="5" type="ORF">SAMN05192530_10612</name>
</gene>
<dbReference type="OrthoDB" id="9814913at2"/>
<dbReference type="EC" id="3.1.3.12" evidence="4"/>
<comment type="cofactor">
    <cofactor evidence="4">
        <name>Mg(2+)</name>
        <dbReference type="ChEBI" id="CHEBI:18420"/>
    </cofactor>
</comment>
<dbReference type="SUPFAM" id="SSF56784">
    <property type="entry name" value="HAD-like"/>
    <property type="match status" value="1"/>
</dbReference>
<dbReference type="InterPro" id="IPR044651">
    <property type="entry name" value="OTSB-like"/>
</dbReference>
<name>A0A1H0J5M6_9HYPH</name>
<dbReference type="NCBIfam" id="TIGR00685">
    <property type="entry name" value="T6PP"/>
    <property type="match status" value="1"/>
</dbReference>
<evidence type="ECO:0000256" key="1">
    <source>
        <dbReference type="ARBA" id="ARBA00005199"/>
    </source>
</evidence>
<dbReference type="EMBL" id="FNIT01000006">
    <property type="protein sequence ID" value="SDO39047.1"/>
    <property type="molecule type" value="Genomic_DNA"/>
</dbReference>
<dbReference type="Proteomes" id="UP000198793">
    <property type="component" value="Unassembled WGS sequence"/>
</dbReference>
<dbReference type="InterPro" id="IPR036412">
    <property type="entry name" value="HAD-like_sf"/>
</dbReference>
<dbReference type="Pfam" id="PF02358">
    <property type="entry name" value="Trehalose_PPase"/>
    <property type="match status" value="1"/>
</dbReference>
<comment type="pathway">
    <text evidence="1 4">Glycan biosynthesis; trehalose biosynthesis.</text>
</comment>
<dbReference type="Gene3D" id="3.40.50.1000">
    <property type="entry name" value="HAD superfamily/HAD-like"/>
    <property type="match status" value="1"/>
</dbReference>
<dbReference type="Gene3D" id="3.30.70.1020">
    <property type="entry name" value="Trehalose-6-phosphate phosphatase related protein, domain 2"/>
    <property type="match status" value="1"/>
</dbReference>
<dbReference type="CDD" id="cd01627">
    <property type="entry name" value="HAD_TPP"/>
    <property type="match status" value="1"/>
</dbReference>
<evidence type="ECO:0000313" key="6">
    <source>
        <dbReference type="Proteomes" id="UP000198793"/>
    </source>
</evidence>
<comment type="function">
    <text evidence="4">Removes the phosphate from trehalose 6-phosphate to produce free trehalose.</text>
</comment>
<evidence type="ECO:0000313" key="5">
    <source>
        <dbReference type="EMBL" id="SDO39047.1"/>
    </source>
</evidence>